<organism evidence="2 3">
    <name type="scientific">Burkholderia pseudomallei (strain 1710b)</name>
    <dbReference type="NCBI Taxonomy" id="320372"/>
    <lineage>
        <taxon>Bacteria</taxon>
        <taxon>Pseudomonadati</taxon>
        <taxon>Pseudomonadota</taxon>
        <taxon>Betaproteobacteria</taxon>
        <taxon>Burkholderiales</taxon>
        <taxon>Burkholderiaceae</taxon>
        <taxon>Burkholderia</taxon>
        <taxon>pseudomallei group</taxon>
    </lineage>
</organism>
<evidence type="ECO:0000313" key="3">
    <source>
        <dbReference type="Proteomes" id="UP000002700"/>
    </source>
</evidence>
<protein>
    <submittedName>
        <fullName evidence="2">37L</fullName>
    </submittedName>
</protein>
<evidence type="ECO:0000313" key="2">
    <source>
        <dbReference type="EMBL" id="ABA48082.1"/>
    </source>
</evidence>
<gene>
    <name evidence="2" type="ordered locus">BURPS1710b_1650</name>
</gene>
<dbReference type="HOGENOM" id="CLU_978873_0_0_4"/>
<feature type="region of interest" description="Disordered" evidence="1">
    <location>
        <begin position="253"/>
        <end position="284"/>
    </location>
</feature>
<sequence>MTLRNSIHLTYDLKAKIAEAKKTGPNMNEAQAGGEYTPPAAGIARARLVGYFELGTHEEEFEGKKRDREKVDLVFELSGPNHEPRKLDDGTLIPVRITAQETLSFSEKAHFFKLFASMNAAHGGTATHMAELLGKPFIVEVFHRKSKDGKKTYANLRGPNGYNVKGTTVQDPLTGKPVLVEVAAAITDVKAFIWDVADKEMWDTIYIDGEYPERKDEKTGEVISKARSKNVIQEKITSAKNWKAHALAAVVAAGGQEPDLPDAETPERGTPENEAAADPLASMG</sequence>
<proteinExistence type="predicted"/>
<name>Q3JTP9_BURP1</name>
<dbReference type="KEGG" id="bpm:BURPS1710b_1650"/>
<dbReference type="Proteomes" id="UP000002700">
    <property type="component" value="Chromosome I"/>
</dbReference>
<reference evidence="2 3" key="1">
    <citation type="submission" date="2005-09" db="EMBL/GenBank/DDBJ databases">
        <authorList>
            <person name="Woods D.E."/>
            <person name="Nierman W.C."/>
        </authorList>
    </citation>
    <scope>NUCLEOTIDE SEQUENCE [LARGE SCALE GENOMIC DNA]</scope>
    <source>
        <strain evidence="2 3">1710b</strain>
    </source>
</reference>
<accession>Q3JTP9</accession>
<dbReference type="EnsemblBacteria" id="ABA48082">
    <property type="protein sequence ID" value="ABA48082"/>
    <property type="gene ID" value="BURPS1710b_1650"/>
</dbReference>
<dbReference type="EMBL" id="CP000124">
    <property type="protein sequence ID" value="ABA48082.1"/>
    <property type="molecule type" value="Genomic_DNA"/>
</dbReference>
<dbReference type="AlphaFoldDB" id="Q3JTP9"/>
<evidence type="ECO:0000256" key="1">
    <source>
        <dbReference type="SAM" id="MobiDB-lite"/>
    </source>
</evidence>